<reference evidence="3" key="2">
    <citation type="submission" date="2015-01" db="EMBL/GenBank/DDBJ databases">
        <title>Evolutionary Origins and Diversification of the Mycorrhizal Mutualists.</title>
        <authorList>
            <consortium name="DOE Joint Genome Institute"/>
            <consortium name="Mycorrhizal Genomics Consortium"/>
            <person name="Kohler A."/>
            <person name="Kuo A."/>
            <person name="Nagy L.G."/>
            <person name="Floudas D."/>
            <person name="Copeland A."/>
            <person name="Barry K.W."/>
            <person name="Cichocki N."/>
            <person name="Veneault-Fourrey C."/>
            <person name="LaButti K."/>
            <person name="Lindquist E.A."/>
            <person name="Lipzen A."/>
            <person name="Lundell T."/>
            <person name="Morin E."/>
            <person name="Murat C."/>
            <person name="Riley R."/>
            <person name="Ohm R."/>
            <person name="Sun H."/>
            <person name="Tunlid A."/>
            <person name="Henrissat B."/>
            <person name="Grigoriev I.V."/>
            <person name="Hibbett D.S."/>
            <person name="Martin F."/>
        </authorList>
    </citation>
    <scope>NUCLEOTIDE SEQUENCE [LARGE SCALE GENOMIC DNA]</scope>
    <source>
        <strain evidence="3">Marx 270</strain>
    </source>
</reference>
<dbReference type="Proteomes" id="UP000054217">
    <property type="component" value="Unassembled WGS sequence"/>
</dbReference>
<feature type="region of interest" description="Disordered" evidence="1">
    <location>
        <begin position="17"/>
        <end position="40"/>
    </location>
</feature>
<keyword evidence="3" id="KW-1185">Reference proteome</keyword>
<protein>
    <submittedName>
        <fullName evidence="2">Uncharacterized protein</fullName>
    </submittedName>
</protein>
<evidence type="ECO:0000256" key="1">
    <source>
        <dbReference type="SAM" id="MobiDB-lite"/>
    </source>
</evidence>
<evidence type="ECO:0000313" key="2">
    <source>
        <dbReference type="EMBL" id="KIO02842.1"/>
    </source>
</evidence>
<dbReference type="AlphaFoldDB" id="A0A0C3JZR5"/>
<proteinExistence type="predicted"/>
<sequence length="88" mass="9909">MEDFDYSCNVQVGASALVESGEPPPTKSSPAKHRPSLPRWWSHPTYHDLRRPKSLTHNSVSSYANGLQCCRCRYLCVLVISGRRSYGI</sequence>
<reference evidence="2 3" key="1">
    <citation type="submission" date="2014-04" db="EMBL/GenBank/DDBJ databases">
        <authorList>
            <consortium name="DOE Joint Genome Institute"/>
            <person name="Kuo A."/>
            <person name="Kohler A."/>
            <person name="Costa M.D."/>
            <person name="Nagy L.G."/>
            <person name="Floudas D."/>
            <person name="Copeland A."/>
            <person name="Barry K.W."/>
            <person name="Cichocki N."/>
            <person name="Veneault-Fourrey C."/>
            <person name="LaButti K."/>
            <person name="Lindquist E.A."/>
            <person name="Lipzen A."/>
            <person name="Lundell T."/>
            <person name="Morin E."/>
            <person name="Murat C."/>
            <person name="Sun H."/>
            <person name="Tunlid A."/>
            <person name="Henrissat B."/>
            <person name="Grigoriev I.V."/>
            <person name="Hibbett D.S."/>
            <person name="Martin F."/>
            <person name="Nordberg H.P."/>
            <person name="Cantor M.N."/>
            <person name="Hua S.X."/>
        </authorList>
    </citation>
    <scope>NUCLEOTIDE SEQUENCE [LARGE SCALE GENOMIC DNA]</scope>
    <source>
        <strain evidence="2 3">Marx 270</strain>
    </source>
</reference>
<gene>
    <name evidence="2" type="ORF">M404DRAFT_1002073</name>
</gene>
<evidence type="ECO:0000313" key="3">
    <source>
        <dbReference type="Proteomes" id="UP000054217"/>
    </source>
</evidence>
<accession>A0A0C3JZR5</accession>
<organism evidence="2 3">
    <name type="scientific">Pisolithus tinctorius Marx 270</name>
    <dbReference type="NCBI Taxonomy" id="870435"/>
    <lineage>
        <taxon>Eukaryota</taxon>
        <taxon>Fungi</taxon>
        <taxon>Dikarya</taxon>
        <taxon>Basidiomycota</taxon>
        <taxon>Agaricomycotina</taxon>
        <taxon>Agaricomycetes</taxon>
        <taxon>Agaricomycetidae</taxon>
        <taxon>Boletales</taxon>
        <taxon>Sclerodermatineae</taxon>
        <taxon>Pisolithaceae</taxon>
        <taxon>Pisolithus</taxon>
    </lineage>
</organism>
<dbReference type="InParanoid" id="A0A0C3JZR5"/>
<name>A0A0C3JZR5_PISTI</name>
<dbReference type="HOGENOM" id="CLU_2470002_0_0_1"/>
<dbReference type="EMBL" id="KN831980">
    <property type="protein sequence ID" value="KIO02842.1"/>
    <property type="molecule type" value="Genomic_DNA"/>
</dbReference>